<dbReference type="EMBL" id="CACRUR010000003">
    <property type="protein sequence ID" value="VYT92651.1"/>
    <property type="molecule type" value="Genomic_DNA"/>
</dbReference>
<name>A0A6N3AM17_CLODI</name>
<dbReference type="AlphaFoldDB" id="A0A6N3AM17"/>
<evidence type="ECO:0000313" key="1">
    <source>
        <dbReference type="EMBL" id="VYT92651.1"/>
    </source>
</evidence>
<organism evidence="1">
    <name type="scientific">Clostridioides difficile</name>
    <name type="common">Peptoclostridium difficile</name>
    <dbReference type="NCBI Taxonomy" id="1496"/>
    <lineage>
        <taxon>Bacteria</taxon>
        <taxon>Bacillati</taxon>
        <taxon>Bacillota</taxon>
        <taxon>Clostridia</taxon>
        <taxon>Peptostreptococcales</taxon>
        <taxon>Peptostreptococcaceae</taxon>
        <taxon>Clostridioides</taxon>
    </lineage>
</organism>
<dbReference type="RefSeq" id="WP_021369170.1">
    <property type="nucleotide sequence ID" value="NZ_BIUQ01000014.1"/>
</dbReference>
<protein>
    <submittedName>
        <fullName evidence="1">Uncharacterized protein</fullName>
    </submittedName>
</protein>
<accession>A0A6N3AM17</accession>
<reference evidence="1" key="1">
    <citation type="submission" date="2019-11" db="EMBL/GenBank/DDBJ databases">
        <authorList>
            <person name="Feng L."/>
        </authorList>
    </citation>
    <scope>NUCLEOTIDE SEQUENCE</scope>
    <source>
        <strain evidence="1">PdifficileLFYP43</strain>
    </source>
</reference>
<proteinExistence type="predicted"/>
<sequence>MEKNFLLNKINSIQKEYLELLVKLKDNIDTIDYIYIIDEINIFWYSYRDVIKLYLGNITQKDNAYIFTGATYLDVDDLEHYPFVMMGDIHIVDDSLCKYSKTVLVLSNQEFAKVLKDQIISCIDDNIKILSNYSFAMLILPMNLLYGNDMKIIHEYSNNIFLNFFSRKDLNLDTYFEEFNSIEDIALALNPGIESYIVFDEGEDLTKNLEERFKSFIDKGKVPLPAHKSDAFKFWLIIYGFITQALDIILSCKGFNLTPYLRYRVTLQYVLLLGDNVFDIEDLSNMLLKCKVAHVLYAIFDKSEIKNISFVQFYKKLSEYKFSYKVENDIKENININQIAEILNKNITLFLNYI</sequence>
<gene>
    <name evidence="1" type="ORF">PDLFYP43_02242</name>
</gene>